<dbReference type="Proteomes" id="UP000798662">
    <property type="component" value="Chromosome 1"/>
</dbReference>
<reference evidence="1" key="1">
    <citation type="submission" date="2019-11" db="EMBL/GenBank/DDBJ databases">
        <title>Nori genome reveals adaptations in red seaweeds to the harsh intertidal environment.</title>
        <authorList>
            <person name="Wang D."/>
            <person name="Mao Y."/>
        </authorList>
    </citation>
    <scope>NUCLEOTIDE SEQUENCE</scope>
    <source>
        <tissue evidence="1">Gametophyte</tissue>
    </source>
</reference>
<dbReference type="EMBL" id="CM020618">
    <property type="protein sequence ID" value="KAK1861580.1"/>
    <property type="molecule type" value="Genomic_DNA"/>
</dbReference>
<organism evidence="1 2">
    <name type="scientific">Pyropia yezoensis</name>
    <name type="common">Susabi-nori</name>
    <name type="synonym">Porphyra yezoensis</name>
    <dbReference type="NCBI Taxonomy" id="2788"/>
    <lineage>
        <taxon>Eukaryota</taxon>
        <taxon>Rhodophyta</taxon>
        <taxon>Bangiophyceae</taxon>
        <taxon>Bangiales</taxon>
        <taxon>Bangiaceae</taxon>
        <taxon>Pyropia</taxon>
    </lineage>
</organism>
<comment type="caution">
    <text evidence="1">The sequence shown here is derived from an EMBL/GenBank/DDBJ whole genome shotgun (WGS) entry which is preliminary data.</text>
</comment>
<keyword evidence="2" id="KW-1185">Reference proteome</keyword>
<evidence type="ECO:0000313" key="2">
    <source>
        <dbReference type="Proteomes" id="UP000798662"/>
    </source>
</evidence>
<proteinExistence type="predicted"/>
<name>A0ACC3BUL9_PYRYE</name>
<sequence length="597" mass="63972">MSAAVTTSAADAMARAKEAATNVLNAASAKVTGNGGAAVAASAAGGDHATRILASVVHKSPLHAARLSYRPRTPPLLRGCFQVVEGEPTSAESDVDVIRSLFPVLFGQPTVSLVPNRGTPVTMGNVLRVGFVLSGGPASGGHNVISGLWDHLVERNMDSKVFGFIDGPSGICTGTYTEMTSELINAFRNQGGFHMVGSGRTKISTPEQFAAARATAEKLQLDGLVVIGGDDSNTNAMLLAENFAANGLKTRVIGCPKTIDGDLRNQHVEMSFGFDTATKVYSELTGNLGLDAISAKKTYHFVRLMGRSASHITLEVALQTHPNLTLIGEEVQAKKQTLAQCVTAMVELILERAALGKNYGLIILPEGVIEFMPDVCALIQQLNDILAAGSVSFDEVVVKLDAESRNLFLLLPRTFAEQLMMDRDPHGNVQVSKIESERLFIEMVTNELAKRKSAGEEVPPFSPVAHFLGYEGRASLPSNFDCNLCYSLGNVAAALIESGKTGYIATASNLTSPPEQWKCGGFPLTMMMNIERRKGKNVPVIKKALVVLEEMAFKIFAEQRDSWRLTEDYRCPGPIQYAADANDITITLASEEKAVKA</sequence>
<protein>
    <submittedName>
        <fullName evidence="1">Uncharacterized protein</fullName>
    </submittedName>
</protein>
<accession>A0ACC3BUL9</accession>
<gene>
    <name evidence="1" type="ORF">I4F81_004163</name>
</gene>
<evidence type="ECO:0000313" key="1">
    <source>
        <dbReference type="EMBL" id="KAK1861580.1"/>
    </source>
</evidence>